<dbReference type="EMBL" id="MU167436">
    <property type="protein sequence ID" value="KAG0140540.1"/>
    <property type="molecule type" value="Genomic_DNA"/>
</dbReference>
<evidence type="ECO:0000256" key="1">
    <source>
        <dbReference type="SAM" id="MobiDB-lite"/>
    </source>
</evidence>
<feature type="compositionally biased region" description="Basic and acidic residues" evidence="1">
    <location>
        <begin position="86"/>
        <end position="95"/>
    </location>
</feature>
<dbReference type="AlphaFoldDB" id="A0A9P6NB02"/>
<name>A0A9P6NB02_9BASI</name>
<comment type="caution">
    <text evidence="2">The sequence shown here is derived from an EMBL/GenBank/DDBJ whole genome shotgun (WGS) entry which is preliminary data.</text>
</comment>
<protein>
    <submittedName>
        <fullName evidence="2">Uncharacterized protein</fullName>
    </submittedName>
</protein>
<feature type="compositionally biased region" description="Basic and acidic residues" evidence="1">
    <location>
        <begin position="109"/>
        <end position="127"/>
    </location>
</feature>
<evidence type="ECO:0000313" key="3">
    <source>
        <dbReference type="Proteomes" id="UP000886653"/>
    </source>
</evidence>
<organism evidence="2 3">
    <name type="scientific">Cronartium quercuum f. sp. fusiforme G11</name>
    <dbReference type="NCBI Taxonomy" id="708437"/>
    <lineage>
        <taxon>Eukaryota</taxon>
        <taxon>Fungi</taxon>
        <taxon>Dikarya</taxon>
        <taxon>Basidiomycota</taxon>
        <taxon>Pucciniomycotina</taxon>
        <taxon>Pucciniomycetes</taxon>
        <taxon>Pucciniales</taxon>
        <taxon>Coleosporiaceae</taxon>
        <taxon>Cronartium</taxon>
    </lineage>
</organism>
<reference evidence="2" key="1">
    <citation type="submission" date="2013-11" db="EMBL/GenBank/DDBJ databases">
        <title>Genome sequence of the fusiform rust pathogen reveals effectors for host alternation and coevolution with pine.</title>
        <authorList>
            <consortium name="DOE Joint Genome Institute"/>
            <person name="Smith K."/>
            <person name="Pendleton A."/>
            <person name="Kubisiak T."/>
            <person name="Anderson C."/>
            <person name="Salamov A."/>
            <person name="Aerts A."/>
            <person name="Riley R."/>
            <person name="Clum A."/>
            <person name="Lindquist E."/>
            <person name="Ence D."/>
            <person name="Campbell M."/>
            <person name="Kronenberg Z."/>
            <person name="Feau N."/>
            <person name="Dhillon B."/>
            <person name="Hamelin R."/>
            <person name="Burleigh J."/>
            <person name="Smith J."/>
            <person name="Yandell M."/>
            <person name="Nelson C."/>
            <person name="Grigoriev I."/>
            <person name="Davis J."/>
        </authorList>
    </citation>
    <scope>NUCLEOTIDE SEQUENCE</scope>
    <source>
        <strain evidence="2">G11</strain>
    </source>
</reference>
<dbReference type="Proteomes" id="UP000886653">
    <property type="component" value="Unassembled WGS sequence"/>
</dbReference>
<keyword evidence="3" id="KW-1185">Reference proteome</keyword>
<feature type="region of interest" description="Disordered" evidence="1">
    <location>
        <begin position="86"/>
        <end position="146"/>
    </location>
</feature>
<accession>A0A9P6NB02</accession>
<sequence>MASTTHVVSNLNPIELGTEELTLIRLLLPPLENGATFHTETNEEGLSDYQRIANQMLKANLNGSLFYIPEELRELLGCNAQGYREDDLTNQHDDSLDNGPHMEPTTSEEEGRAARVEVRPAYREPKVKATSCPAKDISASTKSNTMAQGKRIVYPSVPQPNVRAGGELPTKIGLDPSPSFLDRISGKPPTSAPSALGITAQELANFHAYKKALTEPDSLASKIRGISLVTSTTAPDLSMTLP</sequence>
<proteinExistence type="predicted"/>
<evidence type="ECO:0000313" key="2">
    <source>
        <dbReference type="EMBL" id="KAG0140540.1"/>
    </source>
</evidence>
<gene>
    <name evidence="2" type="ORF">CROQUDRAFT_99973</name>
</gene>